<comment type="catalytic activity">
    <reaction evidence="4">
        <text>cis-stilbene oxide + H2O = (1R,2R)-hydrobenzoin</text>
        <dbReference type="Rhea" id="RHEA:23900"/>
        <dbReference type="ChEBI" id="CHEBI:15377"/>
        <dbReference type="ChEBI" id="CHEBI:50004"/>
        <dbReference type="ChEBI" id="CHEBI:50014"/>
        <dbReference type="EC" id="3.3.2.9"/>
    </reaction>
</comment>
<feature type="chain" id="PRO_5037018587" description="Epoxide hydrolase" evidence="5">
    <location>
        <begin position="16"/>
        <end position="375"/>
    </location>
</feature>
<dbReference type="EC" id="3.3.2.9" evidence="4"/>
<dbReference type="PANTHER" id="PTHR21661:SF35">
    <property type="entry name" value="EPOXIDE HYDROLASE"/>
    <property type="match status" value="1"/>
</dbReference>
<sequence length="375" mass="43500">MILAVLFVVSLIVLAYFLYPKSEKLEVPKTGYYGSGTPKLDDTTVRPFKIEAPESALEELHERLKNSRIGHQQLEDVPDFEYGFNLKTLLEFKDYWLNEYDWRKQEKLLNSFQHFTTQIEGLRIHFIHEHPPEGKYKKVIPLLIVHGWPGNVFEFYKIIPMLTDPNRYLKDGHSDVAFSVVAPSIPGYGWSEQPKKSDYHDFSYKTSIAKFMKETGYYHIQSTKPDTVGVSLNDSPIGLLAYILEKFSGWTNGEFVSMNDGGLERKFTKDELITIVMIYWLNQNIVSSQRYYKERWIMKLEYAKIAGRYLSVPTGYAAFKHDLGGKITAPLEFAKDLCNIQHYTYFKDGGHFAAFEMPEELAKDVFTFFKKVYSA</sequence>
<dbReference type="PANTHER" id="PTHR21661">
    <property type="entry name" value="EPOXIDE HYDROLASE 1-RELATED"/>
    <property type="match status" value="1"/>
</dbReference>
<evidence type="ECO:0000259" key="6">
    <source>
        <dbReference type="Pfam" id="PF06441"/>
    </source>
</evidence>
<dbReference type="InterPro" id="IPR016292">
    <property type="entry name" value="Epoxide_hydrolase"/>
</dbReference>
<dbReference type="Pfam" id="PF06441">
    <property type="entry name" value="EHN"/>
    <property type="match status" value="1"/>
</dbReference>
<protein>
    <recommendedName>
        <fullName evidence="4">Epoxide hydrolase</fullName>
        <ecNumber evidence="4">3.3.2.9</ecNumber>
    </recommendedName>
</protein>
<dbReference type="AlphaFoldDB" id="A0A914CG67"/>
<comment type="subcellular location">
    <subcellularLocation>
        <location evidence="4">Endoplasmic reticulum membrane</location>
    </subcellularLocation>
</comment>
<dbReference type="InterPro" id="IPR029058">
    <property type="entry name" value="AB_hydrolase_fold"/>
</dbReference>
<reference evidence="8" key="1">
    <citation type="submission" date="2022-11" db="UniProtKB">
        <authorList>
            <consortium name="WormBaseParasite"/>
        </authorList>
    </citation>
    <scope>IDENTIFICATION</scope>
</reference>
<dbReference type="WBParaSite" id="ACRNAN_scaffold10514.g32483.t1">
    <property type="protein sequence ID" value="ACRNAN_scaffold10514.g32483.t1"/>
    <property type="gene ID" value="ACRNAN_scaffold10514.g32483"/>
</dbReference>
<keyword evidence="4" id="KW-0472">Membrane</keyword>
<keyword evidence="4" id="KW-0256">Endoplasmic reticulum</keyword>
<evidence type="ECO:0000256" key="3">
    <source>
        <dbReference type="ARBA" id="ARBA00022801"/>
    </source>
</evidence>
<dbReference type="SUPFAM" id="SSF53474">
    <property type="entry name" value="alpha/beta-Hydrolases"/>
    <property type="match status" value="1"/>
</dbReference>
<dbReference type="Proteomes" id="UP000887540">
    <property type="component" value="Unplaced"/>
</dbReference>
<evidence type="ECO:0000313" key="7">
    <source>
        <dbReference type="Proteomes" id="UP000887540"/>
    </source>
</evidence>
<keyword evidence="2 4" id="KW-0058">Aromatic hydrocarbons catabolism</keyword>
<dbReference type="GO" id="GO:0097176">
    <property type="term" value="P:epoxide metabolic process"/>
    <property type="evidence" value="ECO:0007669"/>
    <property type="project" value="TreeGrafter"/>
</dbReference>
<evidence type="ECO:0000256" key="4">
    <source>
        <dbReference type="PIRNR" id="PIRNR001112"/>
    </source>
</evidence>
<accession>A0A914CG67</accession>
<dbReference type="GO" id="GO:0005789">
    <property type="term" value="C:endoplasmic reticulum membrane"/>
    <property type="evidence" value="ECO:0007669"/>
    <property type="project" value="UniProtKB-SubCell"/>
</dbReference>
<evidence type="ECO:0000313" key="8">
    <source>
        <dbReference type="WBParaSite" id="ACRNAN_scaffold10514.g32483.t1"/>
    </source>
</evidence>
<dbReference type="PIRSF" id="PIRSF001112">
    <property type="entry name" value="Epoxide_hydrolase"/>
    <property type="match status" value="1"/>
</dbReference>
<keyword evidence="7" id="KW-1185">Reference proteome</keyword>
<name>A0A914CG67_9BILA</name>
<proteinExistence type="inferred from homology"/>
<evidence type="ECO:0000256" key="5">
    <source>
        <dbReference type="SAM" id="SignalP"/>
    </source>
</evidence>
<dbReference type="GO" id="GO:0033961">
    <property type="term" value="F:cis-stilbene-oxide hydrolase activity"/>
    <property type="evidence" value="ECO:0007669"/>
    <property type="project" value="UniProtKB-UniRule"/>
</dbReference>
<keyword evidence="3 4" id="KW-0378">Hydrolase</keyword>
<organism evidence="7 8">
    <name type="scientific">Acrobeloides nanus</name>
    <dbReference type="NCBI Taxonomy" id="290746"/>
    <lineage>
        <taxon>Eukaryota</taxon>
        <taxon>Metazoa</taxon>
        <taxon>Ecdysozoa</taxon>
        <taxon>Nematoda</taxon>
        <taxon>Chromadorea</taxon>
        <taxon>Rhabditida</taxon>
        <taxon>Tylenchina</taxon>
        <taxon>Cephalobomorpha</taxon>
        <taxon>Cephaloboidea</taxon>
        <taxon>Cephalobidae</taxon>
        <taxon>Acrobeloides</taxon>
    </lineage>
</organism>
<comment type="similarity">
    <text evidence="1 4">Belongs to the peptidase S33 family.</text>
</comment>
<dbReference type="InterPro" id="IPR010497">
    <property type="entry name" value="Epoxide_hydro_N"/>
</dbReference>
<feature type="domain" description="Epoxide hydrolase N-terminal" evidence="6">
    <location>
        <begin position="45"/>
        <end position="155"/>
    </location>
</feature>
<keyword evidence="5" id="KW-0732">Signal</keyword>
<evidence type="ECO:0000256" key="2">
    <source>
        <dbReference type="ARBA" id="ARBA00022797"/>
    </source>
</evidence>
<feature type="signal peptide" evidence="5">
    <location>
        <begin position="1"/>
        <end position="15"/>
    </location>
</feature>
<comment type="catalytic activity">
    <reaction evidence="4">
        <text>1-(4-methoxyphenyl)-N-methyl-N-[(3-methyloxetan-3-yl)methyl]methanamine + H2O = 2-{[(4-methoxybenzyl)(methyl)amino]methyl}-2-methylpropane-1,3-diol</text>
        <dbReference type="Rhea" id="RHEA:55764"/>
        <dbReference type="ChEBI" id="CHEBI:15377"/>
        <dbReference type="ChEBI" id="CHEBI:139161"/>
        <dbReference type="ChEBI" id="CHEBI:139164"/>
        <dbReference type="EC" id="3.3.2.9"/>
    </reaction>
</comment>
<dbReference type="Gene3D" id="3.40.50.1820">
    <property type="entry name" value="alpha/beta hydrolase"/>
    <property type="match status" value="2"/>
</dbReference>
<evidence type="ECO:0000256" key="1">
    <source>
        <dbReference type="ARBA" id="ARBA00010088"/>
    </source>
</evidence>